<dbReference type="RefSeq" id="WP_120110254.1">
    <property type="nucleotide sequence ID" value="NZ_QXQB01000002.1"/>
</dbReference>
<evidence type="ECO:0000313" key="6">
    <source>
        <dbReference type="Proteomes" id="UP000267798"/>
    </source>
</evidence>
<dbReference type="InterPro" id="IPR023365">
    <property type="entry name" value="Sortase_dom-sf"/>
</dbReference>
<dbReference type="Proteomes" id="UP000267798">
    <property type="component" value="Unassembled WGS sequence"/>
</dbReference>
<evidence type="ECO:0000256" key="1">
    <source>
        <dbReference type="ARBA" id="ARBA00022801"/>
    </source>
</evidence>
<comment type="caution">
    <text evidence="5">The sequence shown here is derived from an EMBL/GenBank/DDBJ whole genome shotgun (WGS) entry which is preliminary data.</text>
</comment>
<evidence type="ECO:0000256" key="4">
    <source>
        <dbReference type="SAM" id="SignalP"/>
    </source>
</evidence>
<dbReference type="PROSITE" id="PS51257">
    <property type="entry name" value="PROKAR_LIPOPROTEIN"/>
    <property type="match status" value="1"/>
</dbReference>
<evidence type="ECO:0000256" key="2">
    <source>
        <dbReference type="PIRSR" id="PIRSR605754-1"/>
    </source>
</evidence>
<gene>
    <name evidence="5" type="ORF">D3P09_12655</name>
</gene>
<keyword evidence="4" id="KW-0732">Signal</keyword>
<feature type="active site" description="Acyl-thioester intermediate" evidence="2">
    <location>
        <position position="204"/>
    </location>
</feature>
<feature type="signal peptide" evidence="4">
    <location>
        <begin position="1"/>
        <end position="22"/>
    </location>
</feature>
<dbReference type="InterPro" id="IPR042001">
    <property type="entry name" value="Sortase_F"/>
</dbReference>
<dbReference type="EMBL" id="QXQB01000002">
    <property type="protein sequence ID" value="RJX40202.1"/>
    <property type="molecule type" value="Genomic_DNA"/>
</dbReference>
<feature type="compositionally biased region" description="Polar residues" evidence="3">
    <location>
        <begin position="63"/>
        <end position="74"/>
    </location>
</feature>
<feature type="active site" description="Proton donor/acceptor" evidence="2">
    <location>
        <position position="138"/>
    </location>
</feature>
<protein>
    <submittedName>
        <fullName evidence="5">Class F sortase</fullName>
    </submittedName>
</protein>
<feature type="region of interest" description="Disordered" evidence="3">
    <location>
        <begin position="51"/>
        <end position="80"/>
    </location>
</feature>
<reference evidence="5 6" key="1">
    <citation type="submission" date="2018-09" db="EMBL/GenBank/DDBJ databases">
        <title>Paenibacillus aracenensis nov. sp. isolated from a cave in southern Spain.</title>
        <authorList>
            <person name="Jurado V."/>
            <person name="Gutierrez-Patricio S."/>
            <person name="Gonzalez-Pimentel J.L."/>
            <person name="Miller A.Z."/>
            <person name="Laiz L."/>
            <person name="Saiz-Jimenez C."/>
        </authorList>
    </citation>
    <scope>NUCLEOTIDE SEQUENCE [LARGE SCALE GENOMIC DNA]</scope>
    <source>
        <strain evidence="5 6">JCM 19203</strain>
    </source>
</reference>
<keyword evidence="1" id="KW-0378">Hydrolase</keyword>
<accession>A0A3A6PES5</accession>
<feature type="chain" id="PRO_5039377515" evidence="4">
    <location>
        <begin position="23"/>
        <end position="231"/>
    </location>
</feature>
<sequence>MKRQVLAIVLLISLLLTGCSDNKRQNDPLQVTPHPIPSAVPYAHATPLPLLTPPPAPVAPADISNSMPSGTPGNDQPEAELSVPRRLVIPSVHIDAPVVEVGVLENGKMGVPSSVDTVGVLYPWVLPGEAGNAVMAGHVDGKQGPAVFYPLQQLKAGDSVQVHQASGEYLEFEVMALASYPANEAPLELIYGDTEETRLNLITCTGKYDRKSKQYDKRLVVYTKLKEQSSS</sequence>
<proteinExistence type="predicted"/>
<dbReference type="OrthoDB" id="525039at2"/>
<name>A0A3A6PES5_9BACL</name>
<dbReference type="SUPFAM" id="SSF63817">
    <property type="entry name" value="Sortase"/>
    <property type="match status" value="1"/>
</dbReference>
<dbReference type="CDD" id="cd05829">
    <property type="entry name" value="Sortase_F"/>
    <property type="match status" value="1"/>
</dbReference>
<evidence type="ECO:0000313" key="5">
    <source>
        <dbReference type="EMBL" id="RJX40202.1"/>
    </source>
</evidence>
<evidence type="ECO:0000256" key="3">
    <source>
        <dbReference type="SAM" id="MobiDB-lite"/>
    </source>
</evidence>
<dbReference type="InterPro" id="IPR005754">
    <property type="entry name" value="Sortase"/>
</dbReference>
<dbReference type="Pfam" id="PF04203">
    <property type="entry name" value="Sortase"/>
    <property type="match status" value="1"/>
</dbReference>
<dbReference type="AlphaFoldDB" id="A0A3A6PES5"/>
<keyword evidence="6" id="KW-1185">Reference proteome</keyword>
<dbReference type="Gene3D" id="2.40.260.10">
    <property type="entry name" value="Sortase"/>
    <property type="match status" value="1"/>
</dbReference>
<dbReference type="GO" id="GO:0016787">
    <property type="term" value="F:hydrolase activity"/>
    <property type="evidence" value="ECO:0007669"/>
    <property type="project" value="UniProtKB-KW"/>
</dbReference>
<organism evidence="5 6">
    <name type="scientific">Paenibacillus pinisoli</name>
    <dbReference type="NCBI Taxonomy" id="1276110"/>
    <lineage>
        <taxon>Bacteria</taxon>
        <taxon>Bacillati</taxon>
        <taxon>Bacillota</taxon>
        <taxon>Bacilli</taxon>
        <taxon>Bacillales</taxon>
        <taxon>Paenibacillaceae</taxon>
        <taxon>Paenibacillus</taxon>
    </lineage>
</organism>